<gene>
    <name evidence="1" type="ORF">KTH90_15105</name>
</gene>
<dbReference type="Proteomes" id="UP001314681">
    <property type="component" value="Unassembled WGS sequence"/>
</dbReference>
<dbReference type="RefSeq" id="WP_158354071.1">
    <property type="nucleotide sequence ID" value="NZ_JAHQCX010000010.1"/>
</dbReference>
<name>A0ABS6K9Y9_9FIRM</name>
<dbReference type="EMBL" id="JAHQCX010000010">
    <property type="protein sequence ID" value="MBU9727343.1"/>
    <property type="molecule type" value="Genomic_DNA"/>
</dbReference>
<comment type="caution">
    <text evidence="1">The sequence shown here is derived from an EMBL/GenBank/DDBJ whole genome shotgun (WGS) entry which is preliminary data.</text>
</comment>
<keyword evidence="2" id="KW-1185">Reference proteome</keyword>
<proteinExistence type="predicted"/>
<evidence type="ECO:0000313" key="2">
    <source>
        <dbReference type="Proteomes" id="UP001314681"/>
    </source>
</evidence>
<reference evidence="1 2" key="1">
    <citation type="submission" date="2021-06" db="EMBL/GenBank/DDBJ databases">
        <title>Description of novel taxa of the family Lachnospiraceae.</title>
        <authorList>
            <person name="Chaplin A.V."/>
            <person name="Sokolova S.R."/>
            <person name="Pikina A.P."/>
            <person name="Korzhanova M."/>
            <person name="Belova V."/>
            <person name="Korostin D."/>
            <person name="Efimov B.A."/>
        </authorList>
    </citation>
    <scope>NUCLEOTIDE SEQUENCE [LARGE SCALE GENOMIC DNA]</scope>
    <source>
        <strain evidence="1 2">ASD4241</strain>
    </source>
</reference>
<sequence length="212" mass="23479">MKKTTLIVCVLVIVVIGGILIMTTSNKNQVLEPVPQLITSRNKNMIGKINTANYDTGYVITDAENNIVESKGQSSQSAAQSSYVNKFYNKDFMPTAISAFDTNEENGVYKIPEIMFFNSNVVIFTNDGKGWNLEKGNKINVIYEKYQSEIGDQVIEIGTIYNKVLNSGEQDNDLQGSYSFTADNSGEYYLYMIGGSTESITLKGGEITVDKH</sequence>
<evidence type="ECO:0000313" key="1">
    <source>
        <dbReference type="EMBL" id="MBU9727343.1"/>
    </source>
</evidence>
<protein>
    <submittedName>
        <fullName evidence="1">Uncharacterized protein</fullName>
    </submittedName>
</protein>
<accession>A0ABS6K9Y9</accession>
<organism evidence="1 2">
    <name type="scientific">Diplocloster modestus</name>
    <dbReference type="NCBI Taxonomy" id="2850322"/>
    <lineage>
        <taxon>Bacteria</taxon>
        <taxon>Bacillati</taxon>
        <taxon>Bacillota</taxon>
        <taxon>Clostridia</taxon>
        <taxon>Lachnospirales</taxon>
        <taxon>Lachnospiraceae</taxon>
        <taxon>Diplocloster</taxon>
    </lineage>
</organism>